<keyword evidence="5" id="KW-0949">S-adenosyl-L-methionine</keyword>
<sequence length="402" mass="41767">MDAHVTVVGVGADGWEGLPESSRSLVRAAATLLGGRRHLDAIPAVAGQDRVAWPSPLRERLPALLDEAREPVVVLASGDPLVSGIGTTLLELLGPDRVTVVPAVSSVALARARMGWPAESVTVVSVVGRDVRLVVPALSAGRRLLVLSSDETTPAAVATLLTDLGWGDSELVVLGHLGSTDESRATSTAQGWDITDVPRLNLLAVEVRGSGPGWAAGGVLPDDAFEHAGQITKRDLRASALARLAPAPGQLLWDVGAGSGSIGVEWMRAWPSARAIAVEPRPDRVALVRGNADALGVPGLRVVEGSAPEALEGLDRPDAVFVGGGATVDGVLDSCWDALRPGGRLVVHGVTAETEAVLLERYGRHGGELVRLHVERAEPLGSFTGWTPARAVSQWSVTKGDS</sequence>
<keyword evidence="4 7" id="KW-0808">Transferase</keyword>
<dbReference type="GO" id="GO:0008276">
    <property type="term" value="F:protein methyltransferase activity"/>
    <property type="evidence" value="ECO:0007669"/>
    <property type="project" value="InterPro"/>
</dbReference>
<reference evidence="7 8" key="1">
    <citation type="submission" date="2020-07" db="EMBL/GenBank/DDBJ databases">
        <title>Draft genome and description of Aeromicrobium phoceense strain Marseille-Q0843 isolated from healthy skin swab.</title>
        <authorList>
            <person name="Boxberger M."/>
            <person name="La Scola B."/>
        </authorList>
    </citation>
    <scope>NUCLEOTIDE SEQUENCE [LARGE SCALE GENOMIC DNA]</scope>
    <source>
        <strain evidence="7 8">Marseille-Q0843</strain>
    </source>
</reference>
<protein>
    <submittedName>
        <fullName evidence="7">Precorrin-6y C5,15-methyltransferase (Decarboxylating) subunit CbiE</fullName>
    </submittedName>
</protein>
<dbReference type="InterPro" id="IPR014008">
    <property type="entry name" value="Cbl_synth_MTase_CbiT"/>
</dbReference>
<dbReference type="CDD" id="cd11644">
    <property type="entry name" value="Precorrin-6Y-MT"/>
    <property type="match status" value="1"/>
</dbReference>
<accession>A0A838XJY7</accession>
<dbReference type="AlphaFoldDB" id="A0A838XJY7"/>
<dbReference type="InterPro" id="IPR050714">
    <property type="entry name" value="Cobalamin_biosynth_MTase"/>
</dbReference>
<dbReference type="Gene3D" id="3.40.1010.10">
    <property type="entry name" value="Cobalt-precorrin-4 Transmethylase, Domain 1"/>
    <property type="match status" value="1"/>
</dbReference>
<name>A0A838XJY7_9ACTN</name>
<evidence type="ECO:0000256" key="1">
    <source>
        <dbReference type="ARBA" id="ARBA00004953"/>
    </source>
</evidence>
<evidence type="ECO:0000256" key="2">
    <source>
        <dbReference type="ARBA" id="ARBA00022573"/>
    </source>
</evidence>
<dbReference type="Pfam" id="PF00590">
    <property type="entry name" value="TP_methylase"/>
    <property type="match status" value="1"/>
</dbReference>
<organism evidence="7 8">
    <name type="scientific">Aeromicrobium phoceense</name>
    <dbReference type="NCBI Taxonomy" id="2754045"/>
    <lineage>
        <taxon>Bacteria</taxon>
        <taxon>Bacillati</taxon>
        <taxon>Actinomycetota</taxon>
        <taxon>Actinomycetes</taxon>
        <taxon>Propionibacteriales</taxon>
        <taxon>Nocardioidaceae</taxon>
        <taxon>Aeromicrobium</taxon>
    </lineage>
</organism>
<dbReference type="Proteomes" id="UP000550354">
    <property type="component" value="Unassembled WGS sequence"/>
</dbReference>
<dbReference type="Gene3D" id="3.30.950.10">
    <property type="entry name" value="Methyltransferase, Cobalt-precorrin-4 Transmethylase, Domain 2"/>
    <property type="match status" value="1"/>
</dbReference>
<dbReference type="Gene3D" id="3.40.50.150">
    <property type="entry name" value="Vaccinia Virus protein VP39"/>
    <property type="match status" value="1"/>
</dbReference>
<keyword evidence="3 7" id="KW-0489">Methyltransferase</keyword>
<dbReference type="SUPFAM" id="SSF53335">
    <property type="entry name" value="S-adenosyl-L-methionine-dependent methyltransferases"/>
    <property type="match status" value="1"/>
</dbReference>
<dbReference type="InterPro" id="IPR014776">
    <property type="entry name" value="4pyrrole_Mease_sub2"/>
</dbReference>
<evidence type="ECO:0000259" key="6">
    <source>
        <dbReference type="Pfam" id="PF00590"/>
    </source>
</evidence>
<dbReference type="GO" id="GO:0009236">
    <property type="term" value="P:cobalamin biosynthetic process"/>
    <property type="evidence" value="ECO:0007669"/>
    <property type="project" value="UniProtKB-UniPathway"/>
</dbReference>
<dbReference type="PANTHER" id="PTHR43182:SF1">
    <property type="entry name" value="COBALT-PRECORRIN-7 C(5)-METHYLTRANSFERASE"/>
    <property type="match status" value="1"/>
</dbReference>
<dbReference type="GO" id="GO:0032259">
    <property type="term" value="P:methylation"/>
    <property type="evidence" value="ECO:0007669"/>
    <property type="project" value="UniProtKB-KW"/>
</dbReference>
<dbReference type="InterPro" id="IPR000878">
    <property type="entry name" value="4pyrrol_Mease"/>
</dbReference>
<dbReference type="InterPro" id="IPR012818">
    <property type="entry name" value="CbiE"/>
</dbReference>
<evidence type="ECO:0000313" key="7">
    <source>
        <dbReference type="EMBL" id="MBA4608936.1"/>
    </source>
</evidence>
<dbReference type="RefSeq" id="WP_181755678.1">
    <property type="nucleotide sequence ID" value="NZ_JACEOG010000001.1"/>
</dbReference>
<dbReference type="NCBIfam" id="TIGR02469">
    <property type="entry name" value="CbiT"/>
    <property type="match status" value="1"/>
</dbReference>
<evidence type="ECO:0000256" key="3">
    <source>
        <dbReference type="ARBA" id="ARBA00022603"/>
    </source>
</evidence>
<evidence type="ECO:0000256" key="4">
    <source>
        <dbReference type="ARBA" id="ARBA00022679"/>
    </source>
</evidence>
<dbReference type="SUPFAM" id="SSF53790">
    <property type="entry name" value="Tetrapyrrole methylase"/>
    <property type="match status" value="1"/>
</dbReference>
<proteinExistence type="predicted"/>
<dbReference type="InterPro" id="IPR035996">
    <property type="entry name" value="4pyrrol_Methylase_sf"/>
</dbReference>
<dbReference type="InterPro" id="IPR006365">
    <property type="entry name" value="Cbl_synth_CobL"/>
</dbReference>
<dbReference type="UniPathway" id="UPA00148"/>
<dbReference type="NCBIfam" id="TIGR02467">
    <property type="entry name" value="CbiE"/>
    <property type="match status" value="1"/>
</dbReference>
<feature type="domain" description="Tetrapyrrole methylase" evidence="6">
    <location>
        <begin position="5"/>
        <end position="189"/>
    </location>
</feature>
<keyword evidence="2" id="KW-0169">Cobalamin biosynthesis</keyword>
<evidence type="ECO:0000256" key="5">
    <source>
        <dbReference type="ARBA" id="ARBA00022691"/>
    </source>
</evidence>
<dbReference type="EMBL" id="JACEOG010000001">
    <property type="protein sequence ID" value="MBA4608936.1"/>
    <property type="molecule type" value="Genomic_DNA"/>
</dbReference>
<dbReference type="InterPro" id="IPR014777">
    <property type="entry name" value="4pyrrole_Mease_sub1"/>
</dbReference>
<keyword evidence="8" id="KW-1185">Reference proteome</keyword>
<comment type="caution">
    <text evidence="7">The sequence shown here is derived from an EMBL/GenBank/DDBJ whole genome shotgun (WGS) entry which is preliminary data.</text>
</comment>
<dbReference type="CDD" id="cd02440">
    <property type="entry name" value="AdoMet_MTases"/>
    <property type="match status" value="1"/>
</dbReference>
<dbReference type="PIRSF" id="PIRSF036428">
    <property type="entry name" value="CobL"/>
    <property type="match status" value="1"/>
</dbReference>
<dbReference type="PANTHER" id="PTHR43182">
    <property type="entry name" value="COBALT-PRECORRIN-6B C(15)-METHYLTRANSFERASE (DECARBOXYLATING)"/>
    <property type="match status" value="1"/>
</dbReference>
<comment type="pathway">
    <text evidence="1">Cofactor biosynthesis; adenosylcobalamin biosynthesis.</text>
</comment>
<gene>
    <name evidence="7" type="primary">cbiE</name>
    <name evidence="7" type="ORF">H1W00_10660</name>
</gene>
<evidence type="ECO:0000313" key="8">
    <source>
        <dbReference type="Proteomes" id="UP000550354"/>
    </source>
</evidence>
<dbReference type="InterPro" id="IPR029063">
    <property type="entry name" value="SAM-dependent_MTases_sf"/>
</dbReference>